<evidence type="ECO:0000313" key="1">
    <source>
        <dbReference type="EMBL" id="AFZ22153.1"/>
    </source>
</evidence>
<keyword evidence="1" id="KW-0614">Plasmid</keyword>
<dbReference type="RefSeq" id="WP_015186212.1">
    <property type="nucleotide sequence ID" value="NC_019740.1"/>
</dbReference>
<proteinExistence type="predicted"/>
<dbReference type="GO" id="GO:0006355">
    <property type="term" value="P:regulation of DNA-templated transcription"/>
    <property type="evidence" value="ECO:0007669"/>
    <property type="project" value="InterPro"/>
</dbReference>
<evidence type="ECO:0000313" key="2">
    <source>
        <dbReference type="Proteomes" id="UP000010471"/>
    </source>
</evidence>
<gene>
    <name evidence="1" type="ORF">Mic7113_6580</name>
</gene>
<dbReference type="HOGENOM" id="CLU_2585774_0_0_3"/>
<geneLocation type="plasmid" evidence="1 2">
    <name>pMIC7113.03</name>
</geneLocation>
<organism evidence="1 2">
    <name type="scientific">Allocoleopsis franciscana PCC 7113</name>
    <dbReference type="NCBI Taxonomy" id="1173027"/>
    <lineage>
        <taxon>Bacteria</taxon>
        <taxon>Bacillati</taxon>
        <taxon>Cyanobacteriota</taxon>
        <taxon>Cyanophyceae</taxon>
        <taxon>Coleofasciculales</taxon>
        <taxon>Coleofasciculaceae</taxon>
        <taxon>Allocoleopsis</taxon>
        <taxon>Allocoleopsis franciscana</taxon>
    </lineage>
</organism>
<dbReference type="AlphaFoldDB" id="K9WPQ9"/>
<dbReference type="EMBL" id="CP003633">
    <property type="protein sequence ID" value="AFZ22153.1"/>
    <property type="molecule type" value="Genomic_DNA"/>
</dbReference>
<dbReference type="OrthoDB" id="453933at2"/>
<reference evidence="1 2" key="1">
    <citation type="submission" date="2012-06" db="EMBL/GenBank/DDBJ databases">
        <title>Finished plasmid 3 of genome of Microcoleus sp. PCC 7113.</title>
        <authorList>
            <consortium name="US DOE Joint Genome Institute"/>
            <person name="Gugger M."/>
            <person name="Coursin T."/>
            <person name="Rippka R."/>
            <person name="Tandeau De Marsac N."/>
            <person name="Huntemann M."/>
            <person name="Wei C.-L."/>
            <person name="Han J."/>
            <person name="Detter J.C."/>
            <person name="Han C."/>
            <person name="Tapia R."/>
            <person name="Chen A."/>
            <person name="Kyrpides N."/>
            <person name="Mavromatis K."/>
            <person name="Markowitz V."/>
            <person name="Szeto E."/>
            <person name="Ivanova N."/>
            <person name="Pagani I."/>
            <person name="Pati A."/>
            <person name="Goodwin L."/>
            <person name="Nordberg H.P."/>
            <person name="Cantor M.N."/>
            <person name="Hua S.X."/>
            <person name="Woyke T."/>
            <person name="Kerfeld C.A."/>
        </authorList>
    </citation>
    <scope>NUCLEOTIDE SEQUENCE [LARGE SCALE GENOMIC DNA]</scope>
    <source>
        <strain evidence="1 2">PCC 7113</strain>
        <plasmid evidence="1 2">pMIC7113.03</plasmid>
    </source>
</reference>
<protein>
    <submittedName>
        <fullName evidence="1">Ribbon-helix-helix protein, copG family</fullName>
    </submittedName>
</protein>
<dbReference type="KEGG" id="mic:Mic7113_6580"/>
<accession>K9WPQ9</accession>
<keyword evidence="2" id="KW-1185">Reference proteome</keyword>
<dbReference type="Proteomes" id="UP000010471">
    <property type="component" value="Plasmid pMIC7113.03"/>
</dbReference>
<name>K9WPQ9_9CYAN</name>
<sequence>MSVEKGGESGRPLKWGERKARTTFSLTPWAIDELDKIAKRFNLSKSELIEQLTRGRFVLIPKEGETAEVIKKPSGGTSPL</sequence>